<dbReference type="GO" id="GO:0005507">
    <property type="term" value="F:copper ion binding"/>
    <property type="evidence" value="ECO:0007669"/>
    <property type="project" value="InterPro"/>
</dbReference>
<dbReference type="Pfam" id="PF00394">
    <property type="entry name" value="Cu-oxidase"/>
    <property type="match status" value="1"/>
</dbReference>
<dbReference type="Proteomes" id="UP001295423">
    <property type="component" value="Unassembled WGS sequence"/>
</dbReference>
<dbReference type="Pfam" id="PF07731">
    <property type="entry name" value="Cu-oxidase_2"/>
    <property type="match status" value="1"/>
</dbReference>
<comment type="similarity">
    <text evidence="1">Belongs to the multicopper oxidase family.</text>
</comment>
<dbReference type="GO" id="GO:0016491">
    <property type="term" value="F:oxidoreductase activity"/>
    <property type="evidence" value="ECO:0007669"/>
    <property type="project" value="UniProtKB-KW"/>
</dbReference>
<dbReference type="AlphaFoldDB" id="A0AAD2G9A7"/>
<evidence type="ECO:0000256" key="1">
    <source>
        <dbReference type="ARBA" id="ARBA00010609"/>
    </source>
</evidence>
<dbReference type="InterPro" id="IPR001117">
    <property type="entry name" value="Cu-oxidase_2nd"/>
</dbReference>
<keyword evidence="3" id="KW-0560">Oxidoreductase</keyword>
<name>A0AAD2G9A7_9STRA</name>
<dbReference type="PROSITE" id="PS00080">
    <property type="entry name" value="MULTICOPPER_OXIDASE2"/>
    <property type="match status" value="1"/>
</dbReference>
<organism evidence="8 9">
    <name type="scientific">Cylindrotheca closterium</name>
    <dbReference type="NCBI Taxonomy" id="2856"/>
    <lineage>
        <taxon>Eukaryota</taxon>
        <taxon>Sar</taxon>
        <taxon>Stramenopiles</taxon>
        <taxon>Ochrophyta</taxon>
        <taxon>Bacillariophyta</taxon>
        <taxon>Bacillariophyceae</taxon>
        <taxon>Bacillariophycidae</taxon>
        <taxon>Bacillariales</taxon>
        <taxon>Bacillariaceae</taxon>
        <taxon>Cylindrotheca</taxon>
    </lineage>
</organism>
<dbReference type="InterPro" id="IPR045087">
    <property type="entry name" value="Cu-oxidase_fam"/>
</dbReference>
<evidence type="ECO:0000256" key="4">
    <source>
        <dbReference type="SAM" id="Phobius"/>
    </source>
</evidence>
<dbReference type="CDD" id="cd13853">
    <property type="entry name" value="CuRO_1_Tth-MCO_like"/>
    <property type="match status" value="1"/>
</dbReference>
<keyword evidence="4" id="KW-0472">Membrane</keyword>
<dbReference type="EMBL" id="CAKOGP040002280">
    <property type="protein sequence ID" value="CAJ1966398.1"/>
    <property type="molecule type" value="Genomic_DNA"/>
</dbReference>
<evidence type="ECO:0000313" key="8">
    <source>
        <dbReference type="EMBL" id="CAJ1966398.1"/>
    </source>
</evidence>
<sequence length="515" mass="56139">MTSINPPTILSANGTLSTTWSLESATVSIPNSNIEITSRLFNGQLPGATLRIQPGDTLKINFQNLLTDNNGALGYVHNTYSAADETNLHFHGLHVSGELPSDDVTHVVGPGESYDYMTTLPDSHLPGTHWMHPHRHGSTSLQVGAGAASAIVVEDPPDFLPDQIANAPEVMFMAQYFHVNELNRIQEQSNDQLTNIRNAPSNEFTLVNGALQPTISINPGEWTRFRIIWSQWRNGNLDFSIVAQGGCEMQLLAKDGIYIRDYPRAIDMAPIVPGGRADIMVRCRDPSTYYSISGQGGTLATIVTTDVEVESSDLEAWEPPYPAYLSDLRGATVSPGCSCTTEFDGTDTVNGIAFEYGLTLHTSYLGAVVERVMGGQANEHPYHQHVYPFQLTTGYNNNRDAYNQIGDWHDVVMGDGTIRYSPTEFTGKLMVHCHRLIHEDLGMMAMEQVGEQEGGTCSCTAAPGLGLGAIIGIAAGAVLIVAIIVGFCVYRRKRRIRAAAEVADNNDLELLETEK</sequence>
<evidence type="ECO:0000313" key="9">
    <source>
        <dbReference type="Proteomes" id="UP001295423"/>
    </source>
</evidence>
<keyword evidence="4" id="KW-0812">Transmembrane</keyword>
<keyword evidence="4" id="KW-1133">Transmembrane helix</keyword>
<dbReference type="InterPro" id="IPR011707">
    <property type="entry name" value="Cu-oxidase-like_N"/>
</dbReference>
<evidence type="ECO:0000259" key="6">
    <source>
        <dbReference type="Pfam" id="PF07731"/>
    </source>
</evidence>
<dbReference type="Pfam" id="PF07732">
    <property type="entry name" value="Cu-oxidase_3"/>
    <property type="match status" value="1"/>
</dbReference>
<feature type="domain" description="Plastocyanin-like" evidence="5">
    <location>
        <begin position="173"/>
        <end position="294"/>
    </location>
</feature>
<dbReference type="InterPro" id="IPR008972">
    <property type="entry name" value="Cupredoxin"/>
</dbReference>
<dbReference type="InterPro" id="IPR002355">
    <property type="entry name" value="Cu_oxidase_Cu_BS"/>
</dbReference>
<evidence type="ECO:0008006" key="10">
    <source>
        <dbReference type="Google" id="ProtNLM"/>
    </source>
</evidence>
<feature type="domain" description="Plastocyanin-like" evidence="7">
    <location>
        <begin position="76"/>
        <end position="157"/>
    </location>
</feature>
<evidence type="ECO:0000259" key="5">
    <source>
        <dbReference type="Pfam" id="PF00394"/>
    </source>
</evidence>
<evidence type="ECO:0000256" key="2">
    <source>
        <dbReference type="ARBA" id="ARBA00022723"/>
    </source>
</evidence>
<dbReference type="Gene3D" id="2.60.40.420">
    <property type="entry name" value="Cupredoxins - blue copper proteins"/>
    <property type="match status" value="3"/>
</dbReference>
<proteinExistence type="inferred from homology"/>
<keyword evidence="9" id="KW-1185">Reference proteome</keyword>
<dbReference type="InterPro" id="IPR011706">
    <property type="entry name" value="Cu-oxidase_C"/>
</dbReference>
<dbReference type="SUPFAM" id="SSF49503">
    <property type="entry name" value="Cupredoxins"/>
    <property type="match status" value="3"/>
</dbReference>
<dbReference type="PANTHER" id="PTHR11709">
    <property type="entry name" value="MULTI-COPPER OXIDASE"/>
    <property type="match status" value="1"/>
</dbReference>
<accession>A0AAD2G9A7</accession>
<reference evidence="8" key="1">
    <citation type="submission" date="2023-08" db="EMBL/GenBank/DDBJ databases">
        <authorList>
            <person name="Audoor S."/>
            <person name="Bilcke G."/>
        </authorList>
    </citation>
    <scope>NUCLEOTIDE SEQUENCE</scope>
</reference>
<evidence type="ECO:0000259" key="7">
    <source>
        <dbReference type="Pfam" id="PF07732"/>
    </source>
</evidence>
<dbReference type="PANTHER" id="PTHR11709:SF518">
    <property type="entry name" value="MULTICOPPER OXIDASE"/>
    <property type="match status" value="1"/>
</dbReference>
<feature type="transmembrane region" description="Helical" evidence="4">
    <location>
        <begin position="465"/>
        <end position="490"/>
    </location>
</feature>
<evidence type="ECO:0000256" key="3">
    <source>
        <dbReference type="ARBA" id="ARBA00023002"/>
    </source>
</evidence>
<keyword evidence="2" id="KW-0479">Metal-binding</keyword>
<feature type="domain" description="Plastocyanin-like" evidence="6">
    <location>
        <begin position="350"/>
        <end position="449"/>
    </location>
</feature>
<gene>
    <name evidence="8" type="ORF">CYCCA115_LOCUS21982</name>
</gene>
<protein>
    <recommendedName>
        <fullName evidence="10">Plastocyanin-like domain-containing protein</fullName>
    </recommendedName>
</protein>
<comment type="caution">
    <text evidence="8">The sequence shown here is derived from an EMBL/GenBank/DDBJ whole genome shotgun (WGS) entry which is preliminary data.</text>
</comment>